<dbReference type="SUPFAM" id="SSF48425">
    <property type="entry name" value="Sec7 domain"/>
    <property type="match status" value="1"/>
</dbReference>
<dbReference type="InterPro" id="IPR023394">
    <property type="entry name" value="Sec7_C_sf"/>
</dbReference>
<feature type="compositionally biased region" description="Low complexity" evidence="1">
    <location>
        <begin position="347"/>
        <end position="367"/>
    </location>
</feature>
<dbReference type="EMBL" id="MU857020">
    <property type="protein sequence ID" value="KAK4151350.1"/>
    <property type="molecule type" value="Genomic_DNA"/>
</dbReference>
<dbReference type="InterPro" id="IPR056604">
    <property type="entry name" value="GBF1-like_TPR"/>
</dbReference>
<dbReference type="InterPro" id="IPR000904">
    <property type="entry name" value="Sec7_dom"/>
</dbReference>
<dbReference type="GO" id="GO:0005794">
    <property type="term" value="C:Golgi apparatus"/>
    <property type="evidence" value="ECO:0007669"/>
    <property type="project" value="UniProtKB-ARBA"/>
</dbReference>
<feature type="region of interest" description="Disordered" evidence="1">
    <location>
        <begin position="77"/>
        <end position="115"/>
    </location>
</feature>
<evidence type="ECO:0000256" key="1">
    <source>
        <dbReference type="SAM" id="MobiDB-lite"/>
    </source>
</evidence>
<name>A0AAN6VJ24_9PEZI</name>
<dbReference type="GO" id="GO:0032012">
    <property type="term" value="P:regulation of ARF protein signal transduction"/>
    <property type="evidence" value="ECO:0007669"/>
    <property type="project" value="InterPro"/>
</dbReference>
<dbReference type="Proteomes" id="UP001302745">
    <property type="component" value="Unassembled WGS sequence"/>
</dbReference>
<evidence type="ECO:0000313" key="3">
    <source>
        <dbReference type="EMBL" id="KAK4151350.1"/>
    </source>
</evidence>
<dbReference type="Gene3D" id="1.10.1000.11">
    <property type="entry name" value="Arf Nucleotide-binding Site Opener,domain 2"/>
    <property type="match status" value="1"/>
</dbReference>
<keyword evidence="4" id="KW-1185">Reference proteome</keyword>
<dbReference type="SMART" id="SM00222">
    <property type="entry name" value="Sec7"/>
    <property type="match status" value="1"/>
</dbReference>
<feature type="compositionally biased region" description="Low complexity" evidence="1">
    <location>
        <begin position="1605"/>
        <end position="1620"/>
    </location>
</feature>
<protein>
    <recommendedName>
        <fullName evidence="2">SEC7 domain-containing protein</fullName>
    </recommendedName>
</protein>
<reference evidence="3" key="2">
    <citation type="submission" date="2023-05" db="EMBL/GenBank/DDBJ databases">
        <authorList>
            <consortium name="Lawrence Berkeley National Laboratory"/>
            <person name="Steindorff A."/>
            <person name="Hensen N."/>
            <person name="Bonometti L."/>
            <person name="Westerberg I."/>
            <person name="Brannstrom I.O."/>
            <person name="Guillou S."/>
            <person name="Cros-Aarteil S."/>
            <person name="Calhoun S."/>
            <person name="Haridas S."/>
            <person name="Kuo A."/>
            <person name="Mondo S."/>
            <person name="Pangilinan J."/>
            <person name="Riley R."/>
            <person name="Labutti K."/>
            <person name="Andreopoulos B."/>
            <person name="Lipzen A."/>
            <person name="Chen C."/>
            <person name="Yanf M."/>
            <person name="Daum C."/>
            <person name="Ng V."/>
            <person name="Clum A."/>
            <person name="Ohm R."/>
            <person name="Martin F."/>
            <person name="Silar P."/>
            <person name="Natvig D."/>
            <person name="Lalanne C."/>
            <person name="Gautier V."/>
            <person name="Ament-Velasquez S.L."/>
            <person name="Kruys A."/>
            <person name="Hutchinson M.I."/>
            <person name="Powell A.J."/>
            <person name="Barry K."/>
            <person name="Miller A.N."/>
            <person name="Grigoriev I.V."/>
            <person name="Debuchy R."/>
            <person name="Gladieux P."/>
            <person name="Thoren M.H."/>
            <person name="Johannesson H."/>
        </authorList>
    </citation>
    <scope>NUCLEOTIDE SEQUENCE</scope>
    <source>
        <strain evidence="3">CBS 538.74</strain>
    </source>
</reference>
<dbReference type="PROSITE" id="PS50190">
    <property type="entry name" value="SEC7"/>
    <property type="match status" value="1"/>
</dbReference>
<feature type="compositionally biased region" description="Low complexity" evidence="1">
    <location>
        <begin position="388"/>
        <end position="398"/>
    </location>
</feature>
<feature type="region of interest" description="Disordered" evidence="1">
    <location>
        <begin position="324"/>
        <end position="398"/>
    </location>
</feature>
<feature type="region of interest" description="Disordered" evidence="1">
    <location>
        <begin position="1"/>
        <end position="20"/>
    </location>
</feature>
<dbReference type="CDD" id="cd00171">
    <property type="entry name" value="Sec7"/>
    <property type="match status" value="1"/>
</dbReference>
<dbReference type="SUPFAM" id="SSF48371">
    <property type="entry name" value="ARM repeat"/>
    <property type="match status" value="1"/>
</dbReference>
<evidence type="ECO:0000313" key="4">
    <source>
        <dbReference type="Proteomes" id="UP001302745"/>
    </source>
</evidence>
<feature type="region of interest" description="Disordered" evidence="1">
    <location>
        <begin position="1338"/>
        <end position="1365"/>
    </location>
</feature>
<dbReference type="Pfam" id="PF23325">
    <property type="entry name" value="TPR_28"/>
    <property type="match status" value="1"/>
</dbReference>
<dbReference type="GO" id="GO:0016192">
    <property type="term" value="P:vesicle-mediated transport"/>
    <property type="evidence" value="ECO:0007669"/>
    <property type="project" value="UniProtKB-ARBA"/>
</dbReference>
<dbReference type="Pfam" id="PF01369">
    <property type="entry name" value="Sec7"/>
    <property type="match status" value="1"/>
</dbReference>
<evidence type="ECO:0000259" key="2">
    <source>
        <dbReference type="PROSITE" id="PS50190"/>
    </source>
</evidence>
<feature type="domain" description="SEC7" evidence="2">
    <location>
        <begin position="665"/>
        <end position="855"/>
    </location>
</feature>
<proteinExistence type="predicted"/>
<accession>A0AAN6VJ24</accession>
<dbReference type="Pfam" id="PF12783">
    <property type="entry name" value="Sec7-like_HUS"/>
    <property type="match status" value="1"/>
</dbReference>
<dbReference type="GO" id="GO:0005085">
    <property type="term" value="F:guanyl-nucleotide exchange factor activity"/>
    <property type="evidence" value="ECO:0007669"/>
    <property type="project" value="InterPro"/>
</dbReference>
<dbReference type="PANTHER" id="PTHR10663">
    <property type="entry name" value="GUANYL-NUCLEOTIDE EXCHANGE FACTOR"/>
    <property type="match status" value="1"/>
</dbReference>
<reference evidence="3" key="1">
    <citation type="journal article" date="2023" name="Mol. Phylogenet. Evol.">
        <title>Genome-scale phylogeny and comparative genomics of the fungal order Sordariales.</title>
        <authorList>
            <person name="Hensen N."/>
            <person name="Bonometti L."/>
            <person name="Westerberg I."/>
            <person name="Brannstrom I.O."/>
            <person name="Guillou S."/>
            <person name="Cros-Aarteil S."/>
            <person name="Calhoun S."/>
            <person name="Haridas S."/>
            <person name="Kuo A."/>
            <person name="Mondo S."/>
            <person name="Pangilinan J."/>
            <person name="Riley R."/>
            <person name="LaButti K."/>
            <person name="Andreopoulos B."/>
            <person name="Lipzen A."/>
            <person name="Chen C."/>
            <person name="Yan M."/>
            <person name="Daum C."/>
            <person name="Ng V."/>
            <person name="Clum A."/>
            <person name="Steindorff A."/>
            <person name="Ohm R.A."/>
            <person name="Martin F."/>
            <person name="Silar P."/>
            <person name="Natvig D.O."/>
            <person name="Lalanne C."/>
            <person name="Gautier V."/>
            <person name="Ament-Velasquez S.L."/>
            <person name="Kruys A."/>
            <person name="Hutchinson M.I."/>
            <person name="Powell A.J."/>
            <person name="Barry K."/>
            <person name="Miller A.N."/>
            <person name="Grigoriev I.V."/>
            <person name="Debuchy R."/>
            <person name="Gladieux P."/>
            <person name="Hiltunen Thoren M."/>
            <person name="Johannesson H."/>
        </authorList>
    </citation>
    <scope>NUCLEOTIDE SEQUENCE</scope>
    <source>
        <strain evidence="3">CBS 538.74</strain>
    </source>
</reference>
<comment type="caution">
    <text evidence="3">The sequence shown here is derived from an EMBL/GenBank/DDBJ whole genome shotgun (WGS) entry which is preliminary data.</text>
</comment>
<feature type="region of interest" description="Disordered" evidence="1">
    <location>
        <begin position="1583"/>
        <end position="1620"/>
    </location>
</feature>
<dbReference type="InterPro" id="IPR016024">
    <property type="entry name" value="ARM-type_fold"/>
</dbReference>
<dbReference type="PANTHER" id="PTHR10663:SF388">
    <property type="entry name" value="GOLGI-SPECIFIC BREFELDIN A-RESISTANCE GUANINE NUCLEOTIDE EXCHANGE FACTOR 1"/>
    <property type="match status" value="1"/>
</dbReference>
<dbReference type="InterPro" id="IPR032691">
    <property type="entry name" value="Mon2/Sec7/BIG1-like_HUS"/>
</dbReference>
<dbReference type="InterPro" id="IPR035999">
    <property type="entry name" value="Sec7_dom_sf"/>
</dbReference>
<dbReference type="Gene3D" id="1.10.220.20">
    <property type="match status" value="1"/>
</dbReference>
<sequence length="1620" mass="177888">MDPAIATAPGASTPRRNPLLSSRMQYRSRPVSIAVDPVSLVISECIAISSAVQKYARSPHSSVSAILGGSPNLIQLVPPGPSARRSRKSTSDAPTDGAGDLATNRWGLRGKKGKSMQDNPLISGFGRLRQELAGVKDIHRFDSLVLLYPFLQIIQAKGTAAPVTILALRAIQKFLAYGFVAPLSPRFALAMQALSAAITHCQFDISDPAQEEVVLLMILHLMEDMLSGPGGDILSDESVCDMMGRGLTICSRPRFSEVLRRTAEASMVRMVQIIFEDLKHLEEEAGDESEALDRQTIGDMDTVSMDPAANGTDVPVAGAEVTEAGEPTEVGEPTQAAKPAEARVSVESSGSAKAAGPSAEPRPSSSSEKGRPSSETPRSPIADAGRPSTSSATESAASVDLRPYSLPSIRELFRVLVNFLDPHDSKHPDQMRVMALRIIHVALEVAGPSIARHPALASIAEDQLCCYLFQLVRSDNMAVLQEALIVAGTLLSTCRGVLKLQQELYLSYLVACLHPAVEIPREPGIDPSLYSGIPQLPKLVKPPPSQASSGRSTPVSIKDRQKLGLEGGARKPDARQAMVENIGVLARMPTFMAELFVNYDCDEDRADLCEDLIGLLSRNALPDSATWSTTSVPPLCLDALLRFIQFIAERLDQTPETEGYPDPEMLREKRSRKKLIIKGTSKFNESPKGGLAYLQEKGVIENSADPLCVAKFLKGTSRINKKTLGDFLSKRGNEAILDAFIDQFDFTGSRVDEALRVLLETFRLPGESPLIARIVTSFAEKYCSSSVPEGVATKDGVFILSYAIIMLNTDQHSPKVKNQTRMKYEDFSRNLRGQNEGVDFPPEYLQSIYDTIRTNEIILPDEHDNKHGFDYAWKELLLKTDAAGPLVLCDTNIYDADMFATTWNAIVSCLFFVFMSATDDTVYARVITGFDECARIATKYGNSEALDEIIYRLSYISTLGSEALSNTSLNTEVQVAENSVMVSELAVRFGRDVRPQLATLVLFRVVTGSEHVIQKSWKHVIRIWLNLFVNSLIPSFFSTEADNLALPPIPLQPPSLVIDRGAKQNEAGFFSAFTSYISSYAADDPPEPSDEELESTLCTVDCVNQCHMGDVFANVAHLPSHCLEALVDTLLDHIPEDNGSTVITVKAENIPPSQADGHKPRQSSAIYDPALVYILEFCTVLALRDDSTVELLGKRVVEAIQTILRDVPRYHPILVERATFYLFNLLQAGYDYDHVRVPILLHTVSSFPDDTLVKASGLVLRGLKLCTEKPCPLRNEIMTSPDFWVILQTLATHTEPAPAVFEVLESVVSGTPSAIMADNYEAALSLLNEFASMASVGAGAEQKNDRKQGRKGGRPVKQEKPSENAVVERGVKALNSIYRMTARIPHLMKQSHLESNEAWSAYWLPVFQALTTQCTNPCREIRHLAFSSLQRSLLSPDLTSGDEDHSEWTAIFGEVLFPLILRLLKPEVFSSDRDGMSETRVQAASLLSKVFLQYLVVLSEWDGLLDLWVKIIEIMDRLMNSGQGDSLEEAVPENLKNVLLIMSSNGYLVPPSRDPAKEELWNETWKRIDRFLPNLRVDLALEEEEEEEKPVRVEEPPQSAGLPPAVAEGTGETVATEEGA</sequence>
<gene>
    <name evidence="3" type="ORF">C8A00DRAFT_45428</name>
</gene>
<organism evidence="3 4">
    <name type="scientific">Chaetomidium leptoderma</name>
    <dbReference type="NCBI Taxonomy" id="669021"/>
    <lineage>
        <taxon>Eukaryota</taxon>
        <taxon>Fungi</taxon>
        <taxon>Dikarya</taxon>
        <taxon>Ascomycota</taxon>
        <taxon>Pezizomycotina</taxon>
        <taxon>Sordariomycetes</taxon>
        <taxon>Sordariomycetidae</taxon>
        <taxon>Sordariales</taxon>
        <taxon>Chaetomiaceae</taxon>
        <taxon>Chaetomidium</taxon>
    </lineage>
</organism>